<name>A0A6A7BQ50_9PEZI</name>
<sequence>MLELQIRWKHAKCRYPTARKSMMFEESSVSSIHSFAVSRVDFQQRQQSVHQRTKIPTYFGDGQNAQDVWRSKIILVYIELQAFRQLIFPPDLNPNQSFNLPNNSFIMHTSMLLIPLLLFSFGNAMPAGSPNELGSSNTANDLNAPDEHRFGGLPKIPKFKPKSPKTKHHEETPTPEAPNSPHSPKHPQATEAPHGHHGPQPDHEPDEPRIPTRPRLPHGPHKPTSKHNPTGPHNHHTTGLHQPTATHHHTSPHTTSKHHPLETTPHATLHAFPIHDMGKINCGTTPVAAQDIQRAMMWGASLAHYRAKVRSRSGREYPAGFGNQEDFTWQSDKCRMMPNAIKEMPVIRGGLFGQHTHEPGIHRVMYVFSDNAIHYCGTTYHKVGNRNSGCDVMNRSERRAAP</sequence>
<feature type="compositionally biased region" description="Basic and acidic residues" evidence="3">
    <location>
        <begin position="199"/>
        <end position="210"/>
    </location>
</feature>
<proteinExistence type="predicted"/>
<dbReference type="AlphaFoldDB" id="A0A6A7BQ50"/>
<keyword evidence="1" id="KW-0540">Nuclease</keyword>
<keyword evidence="5" id="KW-1185">Reference proteome</keyword>
<feature type="compositionally biased region" description="Basic residues" evidence="3">
    <location>
        <begin position="246"/>
        <end position="258"/>
    </location>
</feature>
<dbReference type="SUPFAM" id="SSF53933">
    <property type="entry name" value="Microbial ribonucleases"/>
    <property type="match status" value="1"/>
</dbReference>
<dbReference type="GO" id="GO:0003723">
    <property type="term" value="F:RNA binding"/>
    <property type="evidence" value="ECO:0007669"/>
    <property type="project" value="InterPro"/>
</dbReference>
<keyword evidence="2" id="KW-0378">Hydrolase</keyword>
<feature type="compositionally biased region" description="Basic residues" evidence="3">
    <location>
        <begin position="215"/>
        <end position="225"/>
    </location>
</feature>
<reference evidence="4" key="1">
    <citation type="journal article" date="2020" name="Stud. Mycol.">
        <title>101 Dothideomycetes genomes: a test case for predicting lifestyles and emergence of pathogens.</title>
        <authorList>
            <person name="Haridas S."/>
            <person name="Albert R."/>
            <person name="Binder M."/>
            <person name="Bloem J."/>
            <person name="Labutti K."/>
            <person name="Salamov A."/>
            <person name="Andreopoulos B."/>
            <person name="Baker S."/>
            <person name="Barry K."/>
            <person name="Bills G."/>
            <person name="Bluhm B."/>
            <person name="Cannon C."/>
            <person name="Castanera R."/>
            <person name="Culley D."/>
            <person name="Daum C."/>
            <person name="Ezra D."/>
            <person name="Gonzalez J."/>
            <person name="Henrissat B."/>
            <person name="Kuo A."/>
            <person name="Liang C."/>
            <person name="Lipzen A."/>
            <person name="Lutzoni F."/>
            <person name="Magnuson J."/>
            <person name="Mondo S."/>
            <person name="Nolan M."/>
            <person name="Ohm R."/>
            <person name="Pangilinan J."/>
            <person name="Park H.-J."/>
            <person name="Ramirez L."/>
            <person name="Alfaro M."/>
            <person name="Sun H."/>
            <person name="Tritt A."/>
            <person name="Yoshinaga Y."/>
            <person name="Zwiers L.-H."/>
            <person name="Turgeon B."/>
            <person name="Goodwin S."/>
            <person name="Spatafora J."/>
            <person name="Crous P."/>
            <person name="Grigoriev I."/>
        </authorList>
    </citation>
    <scope>NUCLEOTIDE SEQUENCE</scope>
    <source>
        <strain evidence="4">CBS 480.64</strain>
    </source>
</reference>
<dbReference type="EMBL" id="MU006044">
    <property type="protein sequence ID" value="KAF2857430.1"/>
    <property type="molecule type" value="Genomic_DNA"/>
</dbReference>
<organism evidence="4 5">
    <name type="scientific">Piedraia hortae CBS 480.64</name>
    <dbReference type="NCBI Taxonomy" id="1314780"/>
    <lineage>
        <taxon>Eukaryota</taxon>
        <taxon>Fungi</taxon>
        <taxon>Dikarya</taxon>
        <taxon>Ascomycota</taxon>
        <taxon>Pezizomycotina</taxon>
        <taxon>Dothideomycetes</taxon>
        <taxon>Dothideomycetidae</taxon>
        <taxon>Capnodiales</taxon>
        <taxon>Piedraiaceae</taxon>
        <taxon>Piedraia</taxon>
    </lineage>
</organism>
<dbReference type="Gene3D" id="3.10.450.30">
    <property type="entry name" value="Microbial ribonucleases"/>
    <property type="match status" value="1"/>
</dbReference>
<protein>
    <submittedName>
        <fullName evidence="4">Uncharacterized protein</fullName>
    </submittedName>
</protein>
<evidence type="ECO:0000256" key="1">
    <source>
        <dbReference type="ARBA" id="ARBA00022722"/>
    </source>
</evidence>
<feature type="region of interest" description="Disordered" evidence="3">
    <location>
        <begin position="132"/>
        <end position="261"/>
    </location>
</feature>
<dbReference type="GO" id="GO:0004540">
    <property type="term" value="F:RNA nuclease activity"/>
    <property type="evidence" value="ECO:0007669"/>
    <property type="project" value="InterPro"/>
</dbReference>
<evidence type="ECO:0000256" key="2">
    <source>
        <dbReference type="ARBA" id="ARBA00022801"/>
    </source>
</evidence>
<evidence type="ECO:0000313" key="4">
    <source>
        <dbReference type="EMBL" id="KAF2857430.1"/>
    </source>
</evidence>
<dbReference type="GO" id="GO:0016787">
    <property type="term" value="F:hydrolase activity"/>
    <property type="evidence" value="ECO:0007669"/>
    <property type="project" value="UniProtKB-KW"/>
</dbReference>
<evidence type="ECO:0000256" key="3">
    <source>
        <dbReference type="SAM" id="MobiDB-lite"/>
    </source>
</evidence>
<dbReference type="Proteomes" id="UP000799421">
    <property type="component" value="Unassembled WGS sequence"/>
</dbReference>
<gene>
    <name evidence="4" type="ORF">K470DRAFT_172821</name>
</gene>
<dbReference type="InterPro" id="IPR016191">
    <property type="entry name" value="Ribonuclease/ribotoxin"/>
</dbReference>
<feature type="compositionally biased region" description="Basic residues" evidence="3">
    <location>
        <begin position="157"/>
        <end position="167"/>
    </location>
</feature>
<evidence type="ECO:0000313" key="5">
    <source>
        <dbReference type="Proteomes" id="UP000799421"/>
    </source>
</evidence>
<feature type="compositionally biased region" description="Polar residues" evidence="3">
    <location>
        <begin position="132"/>
        <end position="141"/>
    </location>
</feature>
<accession>A0A6A7BQ50</accession>